<dbReference type="NCBIfam" id="TIGR04056">
    <property type="entry name" value="OMP_RagA_SusC"/>
    <property type="match status" value="1"/>
</dbReference>
<dbReference type="SUPFAM" id="SSF56935">
    <property type="entry name" value="Porins"/>
    <property type="match status" value="1"/>
</dbReference>
<evidence type="ECO:0000256" key="2">
    <source>
        <dbReference type="ARBA" id="ARBA00022448"/>
    </source>
</evidence>
<keyword evidence="10" id="KW-0732">Signal</keyword>
<evidence type="ECO:0000256" key="7">
    <source>
        <dbReference type="ARBA" id="ARBA00023237"/>
    </source>
</evidence>
<comment type="caution">
    <text evidence="13">The sequence shown here is derived from an EMBL/GenBank/DDBJ whole genome shotgun (WGS) entry which is preliminary data.</text>
</comment>
<dbReference type="Pfam" id="PF07715">
    <property type="entry name" value="Plug"/>
    <property type="match status" value="1"/>
</dbReference>
<dbReference type="RefSeq" id="WP_008766550.1">
    <property type="nucleotide sequence ID" value="NZ_JGDB01000279.1"/>
</dbReference>
<dbReference type="InterPro" id="IPR023997">
    <property type="entry name" value="TonB-dep_OMP_SusC/RagA_CS"/>
</dbReference>
<dbReference type="InterPro" id="IPR008969">
    <property type="entry name" value="CarboxyPept-like_regulatory"/>
</dbReference>
<dbReference type="Pfam" id="PF00593">
    <property type="entry name" value="TonB_dep_Rec_b-barrel"/>
    <property type="match status" value="1"/>
</dbReference>
<keyword evidence="3 8" id="KW-1134">Transmembrane beta strand</keyword>
<dbReference type="Gene3D" id="2.170.130.10">
    <property type="entry name" value="TonB-dependent receptor, plug domain"/>
    <property type="match status" value="1"/>
</dbReference>
<feature type="domain" description="TonB-dependent receptor-like beta-barrel" evidence="11">
    <location>
        <begin position="422"/>
        <end position="851"/>
    </location>
</feature>
<dbReference type="SUPFAM" id="SSF49464">
    <property type="entry name" value="Carboxypeptidase regulatory domain-like"/>
    <property type="match status" value="1"/>
</dbReference>
<protein>
    <submittedName>
        <fullName evidence="13">TonB-linked outer membrane, SusC/RagA family protein</fullName>
    </submittedName>
</protein>
<evidence type="ECO:0000313" key="13">
    <source>
        <dbReference type="EMBL" id="EXY88461.1"/>
    </source>
</evidence>
<proteinExistence type="inferred from homology"/>
<dbReference type="PROSITE" id="PS52016">
    <property type="entry name" value="TONB_DEPENDENT_REC_3"/>
    <property type="match status" value="1"/>
</dbReference>
<accession>A0A015UZL8</accession>
<dbReference type="InterPro" id="IPR023996">
    <property type="entry name" value="TonB-dep_OMP_SusC/RagA"/>
</dbReference>
<evidence type="ECO:0000256" key="1">
    <source>
        <dbReference type="ARBA" id="ARBA00004571"/>
    </source>
</evidence>
<evidence type="ECO:0000256" key="9">
    <source>
        <dbReference type="RuleBase" id="RU003357"/>
    </source>
</evidence>
<dbReference type="NCBIfam" id="TIGR04057">
    <property type="entry name" value="SusC_RagA_signa"/>
    <property type="match status" value="1"/>
</dbReference>
<evidence type="ECO:0000256" key="3">
    <source>
        <dbReference type="ARBA" id="ARBA00022452"/>
    </source>
</evidence>
<dbReference type="AlphaFoldDB" id="A0A015UZL8"/>
<evidence type="ECO:0000313" key="14">
    <source>
        <dbReference type="Proteomes" id="UP000020773"/>
    </source>
</evidence>
<dbReference type="Gene3D" id="2.40.170.20">
    <property type="entry name" value="TonB-dependent receptor, beta-barrel domain"/>
    <property type="match status" value="1"/>
</dbReference>
<feature type="domain" description="TonB-dependent receptor plug" evidence="12">
    <location>
        <begin position="130"/>
        <end position="236"/>
    </location>
</feature>
<evidence type="ECO:0000256" key="6">
    <source>
        <dbReference type="ARBA" id="ARBA00023136"/>
    </source>
</evidence>
<keyword evidence="6 8" id="KW-0472">Membrane</keyword>
<comment type="similarity">
    <text evidence="8 9">Belongs to the TonB-dependent receptor family.</text>
</comment>
<name>A0A015UZL8_BACFG</name>
<sequence length="998" mass="109436">MNTLQKTAGAILSLSLLCGMQVYAFPDYPSLRGQIIEQSDICQGVVKDANGESIIGASVLVKGTTNGSITGLDGDFSLRNVKKGDIIVVSYVGYQSQEIAWTGEPLNIVLKEDAEVLDEVVVIGYGAVRKADMAGSVAVLDNKNFKDQPITQVADALQGRVSGVHVENSGVPGGSVKIRIRGANSISKSNDPLYVVDGIVRESGLDGINPEDIRSMQVLKDASSTAIYGSRGSNGVVLITTKIGKAGVREIMFDASVGVSNVYKRYDILGAYDYALALKEVKGIDFSNEEMQSYQNGTGGIDWQDEIFRTGITQNYKLALSNGSEKTQYYISANYMSQEGVVIESKNERYQAKANLSSQLTDWLHITADINASHGVRRGGSFASGKDNPIWIALNYSPTMTMMAENGNYNTDTYNSIASNPVGILKLQSGETMTNVFNGRVDLRLDIMKGLTFTTTNGVDYYDGKSYSFSSKRVGTKSGMGNNDTYRLMLQSSNNLTYTGSWNDHHLTATAVYEVTSSETRTMGITGNNLLTEGVGWWNVGMASSRDANNGYEQWALMSGVARVMYNFKDRYMLTGTFRADGSSRFAKKKWGYFPSIAAAWTLSNEDFMKDVSSVQDIKLRASYGIVGSQAISPYATMGLMSATAYNFGTNSNFTGYWANDIATPELTWEKTKQFDLGLEFSLFDRRLNFSVDYFYKRTTDALLKRSIPGYVGGNSFWVNDGEISNRGIDLSVTARIMQNDRFQWTSTLNGTYLKNRVERLSGGENDFINGSSPAAGMVDYATIIKPGEAIGTFWGYEWTGLDENGHDTYTDVDGNQMIDGGDRKVIGKANPDFTLGWNNSLSYKNWDLNLFFNGSFGAKRLNLVRYTMASAEGNSRFVTLADAYLKGFDKIGSSATYPSLTEGGNNLQPVSTKWLENADFLRLENISLSYTFPKKTTGFADLRLTFSCQNLFTITGYKGMDPAGTTFSNSSVDVDAGIDMGAYPSPRTFTFGLRMNF</sequence>
<dbReference type="PATRIC" id="fig|1339316.3.peg.4640"/>
<feature type="chain" id="PRO_5001479906" evidence="10">
    <location>
        <begin position="25"/>
        <end position="998"/>
    </location>
</feature>
<dbReference type="InterPro" id="IPR000531">
    <property type="entry name" value="Beta-barrel_TonB"/>
</dbReference>
<evidence type="ECO:0000256" key="5">
    <source>
        <dbReference type="ARBA" id="ARBA00023077"/>
    </source>
</evidence>
<dbReference type="InterPro" id="IPR037066">
    <property type="entry name" value="Plug_dom_sf"/>
</dbReference>
<dbReference type="InterPro" id="IPR039426">
    <property type="entry name" value="TonB-dep_rcpt-like"/>
</dbReference>
<evidence type="ECO:0000256" key="10">
    <source>
        <dbReference type="SAM" id="SignalP"/>
    </source>
</evidence>
<keyword evidence="2 8" id="KW-0813">Transport</keyword>
<gene>
    <name evidence="13" type="ORF">M125_4891</name>
</gene>
<evidence type="ECO:0000259" key="12">
    <source>
        <dbReference type="Pfam" id="PF07715"/>
    </source>
</evidence>
<reference evidence="13 14" key="1">
    <citation type="submission" date="2014-02" db="EMBL/GenBank/DDBJ databases">
        <authorList>
            <person name="Sears C."/>
            <person name="Carroll K."/>
            <person name="Sack B.R."/>
            <person name="Qadri F."/>
            <person name="Myers L.L."/>
            <person name="Chung G.-T."/>
            <person name="Escheverria P."/>
            <person name="Fraser C.M."/>
            <person name="Sadzewicz L."/>
            <person name="Shefchek K.A."/>
            <person name="Tallon L."/>
            <person name="Das S.P."/>
            <person name="Daugherty S."/>
            <person name="Mongodin E.F."/>
        </authorList>
    </citation>
    <scope>NUCLEOTIDE SEQUENCE [LARGE SCALE GENOMIC DNA]</scope>
    <source>
        <strain evidence="14">3998T(B)3</strain>
    </source>
</reference>
<evidence type="ECO:0000259" key="11">
    <source>
        <dbReference type="Pfam" id="PF00593"/>
    </source>
</evidence>
<dbReference type="Pfam" id="PF13715">
    <property type="entry name" value="CarbopepD_reg_2"/>
    <property type="match status" value="1"/>
</dbReference>
<evidence type="ECO:0000256" key="4">
    <source>
        <dbReference type="ARBA" id="ARBA00022692"/>
    </source>
</evidence>
<organism evidence="13 14">
    <name type="scientific">Bacteroides fragilis str. 3998T(B)3</name>
    <dbReference type="NCBI Taxonomy" id="1339316"/>
    <lineage>
        <taxon>Bacteria</taxon>
        <taxon>Pseudomonadati</taxon>
        <taxon>Bacteroidota</taxon>
        <taxon>Bacteroidia</taxon>
        <taxon>Bacteroidales</taxon>
        <taxon>Bacteroidaceae</taxon>
        <taxon>Bacteroides</taxon>
    </lineage>
</organism>
<keyword evidence="5 9" id="KW-0798">TonB box</keyword>
<keyword evidence="4 8" id="KW-0812">Transmembrane</keyword>
<feature type="signal peptide" evidence="10">
    <location>
        <begin position="1"/>
        <end position="24"/>
    </location>
</feature>
<dbReference type="InterPro" id="IPR012910">
    <property type="entry name" value="Plug_dom"/>
</dbReference>
<evidence type="ECO:0000256" key="8">
    <source>
        <dbReference type="PROSITE-ProRule" id="PRU01360"/>
    </source>
</evidence>
<dbReference type="Proteomes" id="UP000020773">
    <property type="component" value="Unassembled WGS sequence"/>
</dbReference>
<dbReference type="Gene3D" id="2.60.40.1120">
    <property type="entry name" value="Carboxypeptidase-like, regulatory domain"/>
    <property type="match status" value="1"/>
</dbReference>
<dbReference type="GO" id="GO:0009279">
    <property type="term" value="C:cell outer membrane"/>
    <property type="evidence" value="ECO:0007669"/>
    <property type="project" value="UniProtKB-SubCell"/>
</dbReference>
<keyword evidence="7 8" id="KW-0998">Cell outer membrane</keyword>
<dbReference type="EMBL" id="JGDB01000279">
    <property type="protein sequence ID" value="EXY88461.1"/>
    <property type="molecule type" value="Genomic_DNA"/>
</dbReference>
<comment type="subcellular location">
    <subcellularLocation>
        <location evidence="1 8">Cell outer membrane</location>
        <topology evidence="1 8">Multi-pass membrane protein</topology>
    </subcellularLocation>
</comment>
<dbReference type="InterPro" id="IPR036942">
    <property type="entry name" value="Beta-barrel_TonB_sf"/>
</dbReference>